<name>A0A3M0G4Q3_9ACTN</name>
<evidence type="ECO:0000313" key="1">
    <source>
        <dbReference type="EMBL" id="RMB59990.1"/>
    </source>
</evidence>
<dbReference type="PANTHER" id="PTHR33361">
    <property type="entry name" value="GLR0591 PROTEIN"/>
    <property type="match status" value="1"/>
</dbReference>
<dbReference type="RefSeq" id="WP_121901470.1">
    <property type="nucleotide sequence ID" value="NZ_REFW01000002.1"/>
</dbReference>
<reference evidence="1 2" key="1">
    <citation type="submission" date="2018-10" db="EMBL/GenBank/DDBJ databases">
        <title>Tessaracoccus antarcticuss sp. nov., isolated from sediment.</title>
        <authorList>
            <person name="Zhou L.Y."/>
            <person name="Du Z.J."/>
        </authorList>
    </citation>
    <scope>NUCLEOTIDE SEQUENCE [LARGE SCALE GENOMIC DNA]</scope>
    <source>
        <strain evidence="1 2">JDX10</strain>
    </source>
</reference>
<dbReference type="OrthoDB" id="9760040at2"/>
<sequence length="555" mass="61040">MRETTPIDAIAEGYVDALVQYSPMAATSLGIPGHDHLMDDFSPAARAGWAQVERETLAELQAATPRDDTDRVTVAAMQDRLGLSVESFEAGDHKAELNNIASPLQSLHEIFDLMPTDTPDHWAAVSSRMSGIPAAIDGYIETLREGIRDGIVPARRAVADGVTQASALADPATSRFHAIATSSGVEGSAGEDLAEAAGLASAAYQRLADFLADDLAPVAPESDAVGRDRYARASRKFIGARIDLDETYDWGVEALGHIAAEQEALARKIAGPGASIADAVRTLNADPATQIHGTAALQEWMQATSQHAMQELDRIHFDIPEPVKTLECRIAPSQTGAIYYTGPAEDWSRPGRMWWSVPEGVTEFNTWMEKTTVFHEGVPGHHLQIGQAVCNAAELNRWRRLVCWNSGHGEGWALYAERLMEEFGFLESMGDRFGMLDAQRLRATRVVVDLGVHLGKPAFDRYGGGVWDHDKAWALLRDNVQVEDNQLHFELNRYLSWPGQAPSYRVGQRIWEQIRRDAQRQATERGEAFSLKHFHTRALNLGSLPLDVLRKQLLG</sequence>
<keyword evidence="2" id="KW-1185">Reference proteome</keyword>
<accession>A0A3M0G4Q3</accession>
<organism evidence="1 2">
    <name type="scientific">Tessaracoccus antarcticus</name>
    <dbReference type="NCBI Taxonomy" id="2479848"/>
    <lineage>
        <taxon>Bacteria</taxon>
        <taxon>Bacillati</taxon>
        <taxon>Actinomycetota</taxon>
        <taxon>Actinomycetes</taxon>
        <taxon>Propionibacteriales</taxon>
        <taxon>Propionibacteriaceae</taxon>
        <taxon>Tessaracoccus</taxon>
    </lineage>
</organism>
<evidence type="ECO:0000313" key="2">
    <source>
        <dbReference type="Proteomes" id="UP000275256"/>
    </source>
</evidence>
<dbReference type="EMBL" id="REFW01000002">
    <property type="protein sequence ID" value="RMB59990.1"/>
    <property type="molecule type" value="Genomic_DNA"/>
</dbReference>
<dbReference type="InterPro" id="IPR010281">
    <property type="entry name" value="DUF885"/>
</dbReference>
<protein>
    <submittedName>
        <fullName evidence="1">DUF885 domain-containing protein</fullName>
    </submittedName>
</protein>
<proteinExistence type="predicted"/>
<dbReference type="PANTHER" id="PTHR33361:SF2">
    <property type="entry name" value="DUF885 DOMAIN-CONTAINING PROTEIN"/>
    <property type="match status" value="1"/>
</dbReference>
<dbReference type="AlphaFoldDB" id="A0A3M0G4Q3"/>
<dbReference type="Pfam" id="PF05960">
    <property type="entry name" value="DUF885"/>
    <property type="match status" value="1"/>
</dbReference>
<comment type="caution">
    <text evidence="1">The sequence shown here is derived from an EMBL/GenBank/DDBJ whole genome shotgun (WGS) entry which is preliminary data.</text>
</comment>
<dbReference type="Proteomes" id="UP000275256">
    <property type="component" value="Unassembled WGS sequence"/>
</dbReference>
<gene>
    <name evidence="1" type="ORF">EAX62_09725</name>
</gene>